<feature type="region of interest" description="Disordered" evidence="3">
    <location>
        <begin position="178"/>
        <end position="216"/>
    </location>
</feature>
<keyword evidence="2" id="KW-0863">Zinc-finger</keyword>
<dbReference type="PANTHER" id="PTHR46888:SF1">
    <property type="entry name" value="RIBONUCLEASE H"/>
    <property type="match status" value="1"/>
</dbReference>
<sequence length="520" mass="57177">MPWEDLKTTLAARFADTAQRTNKFLNLFNNLVQESNESLLNLSMKVERIAKQAYLTFSQSNLDVLIKNKFLAVVHAEVFDSLNIALLDRDLAAVPFEKIVSLAEKVQKTTPKTVIVEVAKAANSVVIESDPVANVQAAISLRPNSGATPRINCTHCNRPGHAQTSCWTLHPNLKPARSSNGNFGGRGNFNNSTNRGSYNNNNNRGGGSNNRGGQGNQSVIGRKCYACNEFGHMANMCPTRNRYSNMPPPASFQIRQPNATVFSLDKHCGACGARGADFHFFNSCPYVIEQQAQLASAAAAMPSIEQVMVGINACKNPANVDERLFINCIIDNYKYRSLVDSGAEICLIGIKNVRKNHNMNEITNAGINVIGIGGSVKVHGRINLKVNISNEKSVFQSFVIVEDLANELLLGADFIRSNEFIIDMASEKLLRRLNEINNIAPKAISKLEPCNSNIDKVKSAVEDTNVSDNNKCNVNNLNSEDKIFNIDYTNGSVRLIETINLKPQHSTIAAFDLDKKFKNN</sequence>
<evidence type="ECO:0000256" key="2">
    <source>
        <dbReference type="PROSITE-ProRule" id="PRU00047"/>
    </source>
</evidence>
<dbReference type="PROSITE" id="PS50175">
    <property type="entry name" value="ASP_PROT_RETROV"/>
    <property type="match status" value="1"/>
</dbReference>
<evidence type="ECO:0000256" key="1">
    <source>
        <dbReference type="ARBA" id="ARBA00022801"/>
    </source>
</evidence>
<comment type="caution">
    <text evidence="6">The sequence shown here is derived from an EMBL/GenBank/DDBJ whole genome shotgun (WGS) entry which is preliminary data.</text>
</comment>
<proteinExistence type="predicted"/>
<organism evidence="6 7">
    <name type="scientific">Rotaria magnacalcarata</name>
    <dbReference type="NCBI Taxonomy" id="392030"/>
    <lineage>
        <taxon>Eukaryota</taxon>
        <taxon>Metazoa</taxon>
        <taxon>Spiralia</taxon>
        <taxon>Gnathifera</taxon>
        <taxon>Rotifera</taxon>
        <taxon>Eurotatoria</taxon>
        <taxon>Bdelloidea</taxon>
        <taxon>Philodinida</taxon>
        <taxon>Philodinidae</taxon>
        <taxon>Rotaria</taxon>
    </lineage>
</organism>
<dbReference type="PROSITE" id="PS50158">
    <property type="entry name" value="ZF_CCHC"/>
    <property type="match status" value="1"/>
</dbReference>
<feature type="domain" description="Peptidase A2" evidence="5">
    <location>
        <begin position="335"/>
        <end position="414"/>
    </location>
</feature>
<gene>
    <name evidence="6" type="ORF">XDN619_LOCUS29529</name>
</gene>
<feature type="compositionally biased region" description="Gly residues" evidence="3">
    <location>
        <begin position="204"/>
        <end position="215"/>
    </location>
</feature>
<evidence type="ECO:0008006" key="8">
    <source>
        <dbReference type="Google" id="ProtNLM"/>
    </source>
</evidence>
<dbReference type="GO" id="GO:0003676">
    <property type="term" value="F:nucleic acid binding"/>
    <property type="evidence" value="ECO:0007669"/>
    <property type="project" value="InterPro"/>
</dbReference>
<keyword evidence="2" id="KW-0862">Zinc</keyword>
<name>A0A816YEU9_9BILA</name>
<dbReference type="Proteomes" id="UP000663887">
    <property type="component" value="Unassembled WGS sequence"/>
</dbReference>
<feature type="domain" description="CCHC-type" evidence="4">
    <location>
        <begin position="222"/>
        <end position="238"/>
    </location>
</feature>
<keyword evidence="1" id="KW-0378">Hydrolase</keyword>
<dbReference type="GO" id="GO:0004190">
    <property type="term" value="F:aspartic-type endopeptidase activity"/>
    <property type="evidence" value="ECO:0007669"/>
    <property type="project" value="InterPro"/>
</dbReference>
<dbReference type="InterPro" id="IPR018061">
    <property type="entry name" value="Retropepsins"/>
</dbReference>
<dbReference type="Pfam" id="PF00098">
    <property type="entry name" value="zf-CCHC"/>
    <property type="match status" value="1"/>
</dbReference>
<dbReference type="Gene3D" id="4.10.60.10">
    <property type="entry name" value="Zinc finger, CCHC-type"/>
    <property type="match status" value="1"/>
</dbReference>
<evidence type="ECO:0000313" key="6">
    <source>
        <dbReference type="EMBL" id="CAF2155902.1"/>
    </source>
</evidence>
<dbReference type="SMART" id="SM00343">
    <property type="entry name" value="ZnF_C2HC"/>
    <property type="match status" value="2"/>
</dbReference>
<dbReference type="InterPro" id="IPR001995">
    <property type="entry name" value="Peptidase_A2_cat"/>
</dbReference>
<evidence type="ECO:0000313" key="7">
    <source>
        <dbReference type="Proteomes" id="UP000663887"/>
    </source>
</evidence>
<reference evidence="6" key="1">
    <citation type="submission" date="2021-02" db="EMBL/GenBank/DDBJ databases">
        <authorList>
            <person name="Nowell W R."/>
        </authorList>
    </citation>
    <scope>NUCLEOTIDE SEQUENCE</scope>
</reference>
<dbReference type="PANTHER" id="PTHR46888">
    <property type="entry name" value="ZINC KNUCKLE DOMAINCONTAINING PROTEIN-RELATED"/>
    <property type="match status" value="1"/>
</dbReference>
<dbReference type="EMBL" id="CAJNRG010014416">
    <property type="protein sequence ID" value="CAF2155902.1"/>
    <property type="molecule type" value="Genomic_DNA"/>
</dbReference>
<dbReference type="Gene3D" id="2.40.70.10">
    <property type="entry name" value="Acid Proteases"/>
    <property type="match status" value="1"/>
</dbReference>
<dbReference type="AlphaFoldDB" id="A0A816YEU9"/>
<dbReference type="InterPro" id="IPR001878">
    <property type="entry name" value="Znf_CCHC"/>
</dbReference>
<dbReference type="SUPFAM" id="SSF57756">
    <property type="entry name" value="Retrovirus zinc finger-like domains"/>
    <property type="match status" value="1"/>
</dbReference>
<dbReference type="CDD" id="cd00303">
    <property type="entry name" value="retropepsin_like"/>
    <property type="match status" value="1"/>
</dbReference>
<evidence type="ECO:0000256" key="3">
    <source>
        <dbReference type="SAM" id="MobiDB-lite"/>
    </source>
</evidence>
<feature type="non-terminal residue" evidence="6">
    <location>
        <position position="1"/>
    </location>
</feature>
<evidence type="ECO:0000259" key="5">
    <source>
        <dbReference type="PROSITE" id="PS50175"/>
    </source>
</evidence>
<dbReference type="GO" id="GO:0008270">
    <property type="term" value="F:zinc ion binding"/>
    <property type="evidence" value="ECO:0007669"/>
    <property type="project" value="UniProtKB-KW"/>
</dbReference>
<dbReference type="InterPro" id="IPR021109">
    <property type="entry name" value="Peptidase_aspartic_dom_sf"/>
</dbReference>
<feature type="compositionally biased region" description="Low complexity" evidence="3">
    <location>
        <begin position="188"/>
        <end position="203"/>
    </location>
</feature>
<dbReference type="GO" id="GO:0006508">
    <property type="term" value="P:proteolysis"/>
    <property type="evidence" value="ECO:0007669"/>
    <property type="project" value="InterPro"/>
</dbReference>
<accession>A0A816YEU9</accession>
<dbReference type="SUPFAM" id="SSF50630">
    <property type="entry name" value="Acid proteases"/>
    <property type="match status" value="1"/>
</dbReference>
<protein>
    <recommendedName>
        <fullName evidence="8">CCHC-type domain-containing protein</fullName>
    </recommendedName>
</protein>
<evidence type="ECO:0000259" key="4">
    <source>
        <dbReference type="PROSITE" id="PS50158"/>
    </source>
</evidence>
<keyword evidence="2" id="KW-0479">Metal-binding</keyword>
<dbReference type="Pfam" id="PF00077">
    <property type="entry name" value="RVP"/>
    <property type="match status" value="1"/>
</dbReference>
<dbReference type="InterPro" id="IPR036875">
    <property type="entry name" value="Znf_CCHC_sf"/>
</dbReference>